<dbReference type="InterPro" id="IPR011009">
    <property type="entry name" value="Kinase-like_dom_sf"/>
</dbReference>
<dbReference type="STRING" id="1296120.A0A1B9GR51"/>
<dbReference type="AlphaFoldDB" id="A0A1B9GR51"/>
<dbReference type="SUPFAM" id="SSF56112">
    <property type="entry name" value="Protein kinase-like (PK-like)"/>
    <property type="match status" value="1"/>
</dbReference>
<dbReference type="EMBL" id="KI669505">
    <property type="protein sequence ID" value="OCF33511.1"/>
    <property type="molecule type" value="Genomic_DNA"/>
</dbReference>
<dbReference type="Proteomes" id="UP000092666">
    <property type="component" value="Unassembled WGS sequence"/>
</dbReference>
<reference evidence="1 2" key="1">
    <citation type="submission" date="2013-07" db="EMBL/GenBank/DDBJ databases">
        <title>The Genome Sequence of Cryptococcus heveanensis BCC8398.</title>
        <authorList>
            <consortium name="The Broad Institute Genome Sequencing Platform"/>
            <person name="Cuomo C."/>
            <person name="Litvintseva A."/>
            <person name="Chen Y."/>
            <person name="Heitman J."/>
            <person name="Sun S."/>
            <person name="Springer D."/>
            <person name="Dromer F."/>
            <person name="Young S.K."/>
            <person name="Zeng Q."/>
            <person name="Gargeya S."/>
            <person name="Fitzgerald M."/>
            <person name="Abouelleil A."/>
            <person name="Alvarado L."/>
            <person name="Berlin A.M."/>
            <person name="Chapman S.B."/>
            <person name="Dewar J."/>
            <person name="Goldberg J."/>
            <person name="Griggs A."/>
            <person name="Gujja S."/>
            <person name="Hansen M."/>
            <person name="Howarth C."/>
            <person name="Imamovic A."/>
            <person name="Larimer J."/>
            <person name="McCowan C."/>
            <person name="Murphy C."/>
            <person name="Pearson M."/>
            <person name="Priest M."/>
            <person name="Roberts A."/>
            <person name="Saif S."/>
            <person name="Shea T."/>
            <person name="Sykes S."/>
            <person name="Wortman J."/>
            <person name="Nusbaum C."/>
            <person name="Birren B."/>
        </authorList>
    </citation>
    <scope>NUCLEOTIDE SEQUENCE [LARGE SCALE GENOMIC DNA]</scope>
    <source>
        <strain evidence="1 2">BCC8398</strain>
    </source>
</reference>
<sequence>MTYVGRFPVTSDISGITQSEIRAVIAHEIQLYQNQLKPLQGTVVPRFVGLWGGGPGEVEEVWCAMYEDGGMLLPDWQRANLTYHPWHKDTFWETLSLTISPSDTVRALYHALHDAGVLHGDVCWRHVLRSGVKLKLVDFDQAAVRGPTDGDEIWAMSCAAEMEDVERMLRNGGKW</sequence>
<evidence type="ECO:0000313" key="2">
    <source>
        <dbReference type="Proteomes" id="UP000092666"/>
    </source>
</evidence>
<evidence type="ECO:0000313" key="1">
    <source>
        <dbReference type="EMBL" id="OCF33511.1"/>
    </source>
</evidence>
<accession>A0A1B9GR51</accession>
<protein>
    <recommendedName>
        <fullName evidence="3">Protein kinase domain-containing protein</fullName>
    </recommendedName>
</protein>
<name>A0A1B9GR51_9TREE</name>
<organism evidence="1 2">
    <name type="scientific">Kwoniella heveanensis BCC8398</name>
    <dbReference type="NCBI Taxonomy" id="1296120"/>
    <lineage>
        <taxon>Eukaryota</taxon>
        <taxon>Fungi</taxon>
        <taxon>Dikarya</taxon>
        <taxon>Basidiomycota</taxon>
        <taxon>Agaricomycotina</taxon>
        <taxon>Tremellomycetes</taxon>
        <taxon>Tremellales</taxon>
        <taxon>Cryptococcaceae</taxon>
        <taxon>Kwoniella</taxon>
    </lineage>
</organism>
<proteinExistence type="predicted"/>
<gene>
    <name evidence="1" type="ORF">I316_04932</name>
</gene>
<reference evidence="2" key="2">
    <citation type="submission" date="2013-12" db="EMBL/GenBank/DDBJ databases">
        <title>Evolution of pathogenesis and genome organization in the Tremellales.</title>
        <authorList>
            <person name="Cuomo C."/>
            <person name="Litvintseva A."/>
            <person name="Heitman J."/>
            <person name="Chen Y."/>
            <person name="Sun S."/>
            <person name="Springer D."/>
            <person name="Dromer F."/>
            <person name="Young S."/>
            <person name="Zeng Q."/>
            <person name="Chapman S."/>
            <person name="Gujja S."/>
            <person name="Saif S."/>
            <person name="Birren B."/>
        </authorList>
    </citation>
    <scope>NUCLEOTIDE SEQUENCE [LARGE SCALE GENOMIC DNA]</scope>
    <source>
        <strain evidence="2">BCC8398</strain>
    </source>
</reference>
<keyword evidence="2" id="KW-1185">Reference proteome</keyword>
<dbReference type="OrthoDB" id="427969at2759"/>
<evidence type="ECO:0008006" key="3">
    <source>
        <dbReference type="Google" id="ProtNLM"/>
    </source>
</evidence>